<proteinExistence type="predicted"/>
<evidence type="ECO:0000259" key="6">
    <source>
        <dbReference type="PROSITE" id="PS50878"/>
    </source>
</evidence>
<dbReference type="AlphaFoldDB" id="A0AAD2WGN8"/>
<dbReference type="Pfam" id="PF00078">
    <property type="entry name" value="RVT_1"/>
    <property type="match status" value="1"/>
</dbReference>
<reference evidence="7 8" key="1">
    <citation type="submission" date="2013-02" db="EMBL/GenBank/DDBJ databases">
        <title>Insights into the proteome of triclosan-resistant Pseudomonas putida TRO1, isolated from activated sludge.</title>
        <authorList>
            <person name="Lolas I.B."/>
            <person name="Almeida B."/>
            <person name="Starnawski P.M."/>
            <person name="Soenderkaer M."/>
            <person name="Nielsen K.L."/>
            <person name="Nielsen J.L."/>
        </authorList>
    </citation>
    <scope>NUCLEOTIDE SEQUENCE [LARGE SCALE GENOMIC DNA]</scope>
    <source>
        <strain evidence="7 8">TRO1</strain>
    </source>
</reference>
<dbReference type="EMBL" id="APBQ01000006">
    <property type="protein sequence ID" value="ENY79615.1"/>
    <property type="molecule type" value="Genomic_DNA"/>
</dbReference>
<dbReference type="InterPro" id="IPR000123">
    <property type="entry name" value="Reverse_transcriptase_msDNA"/>
</dbReference>
<comment type="caution">
    <text evidence="7">The sequence shown here is derived from an EMBL/GenBank/DDBJ whole genome shotgun (WGS) entry which is preliminary data.</text>
</comment>
<dbReference type="PRINTS" id="PR00866">
    <property type="entry name" value="RNADNAPOLMS"/>
</dbReference>
<dbReference type="CDD" id="cd03487">
    <property type="entry name" value="RT_Bac_retron_II"/>
    <property type="match status" value="1"/>
</dbReference>
<evidence type="ECO:0000256" key="5">
    <source>
        <dbReference type="ARBA" id="ARBA00022918"/>
    </source>
</evidence>
<keyword evidence="5 7" id="KW-0695">RNA-directed DNA polymerase</keyword>
<dbReference type="PROSITE" id="PS50878">
    <property type="entry name" value="RT_POL"/>
    <property type="match status" value="1"/>
</dbReference>
<keyword evidence="4" id="KW-0460">Magnesium</keyword>
<accession>A0AAD2WGN8</accession>
<dbReference type="InterPro" id="IPR000477">
    <property type="entry name" value="RT_dom"/>
</dbReference>
<evidence type="ECO:0000256" key="3">
    <source>
        <dbReference type="ARBA" id="ARBA00022723"/>
    </source>
</evidence>
<evidence type="ECO:0000256" key="1">
    <source>
        <dbReference type="ARBA" id="ARBA00022679"/>
    </source>
</evidence>
<gene>
    <name evidence="7" type="ORF">C206_01407</name>
</gene>
<keyword evidence="3" id="KW-0479">Metal-binding</keyword>
<feature type="domain" description="Reverse transcriptase" evidence="6">
    <location>
        <begin position="1"/>
        <end position="258"/>
    </location>
</feature>
<name>A0AAD2WGN8_PSEPU</name>
<keyword evidence="1" id="KW-0808">Transferase</keyword>
<evidence type="ECO:0000256" key="2">
    <source>
        <dbReference type="ARBA" id="ARBA00022695"/>
    </source>
</evidence>
<evidence type="ECO:0000256" key="4">
    <source>
        <dbReference type="ARBA" id="ARBA00022842"/>
    </source>
</evidence>
<dbReference type="GO" id="GO:0046872">
    <property type="term" value="F:metal ion binding"/>
    <property type="evidence" value="ECO:0007669"/>
    <property type="project" value="UniProtKB-KW"/>
</dbReference>
<evidence type="ECO:0000313" key="8">
    <source>
        <dbReference type="Proteomes" id="UP000013237"/>
    </source>
</evidence>
<sequence length="379" mass="41817">MRLAMEAPLYPHRPIYSLKALSLALAEPEALLVAIAKRGSNLYRYVPQKKRDGSPRDTFDAYEPLKGIQRKIVDRILTKVKYPAYLHGGIRDTVQPRSIYSNARSHAGSKSIILQDIKNFFPSITTAHVEEIFSGLFGFSNEVSSLLAALTTRAGQVPQGASTSSYLANLVFWDVEPALVKQLKSEGLAYSRFADDITVSSKSEIPPDAKSRVISAVTWMLSQKGCLQKRSKLHIRRRGQSLLQVKEPGAVTVTGLTVDKLKPGLPKDERRLIRAMVKRIEIQAAAEPGPLSIDLEREVRRLMGKVGRLIACGHPDGLRFKARLRALLVRLPVLERYAEASPDNEIGAVARESADQDSPEYGGVVIPPWDIDVPSAHGV</sequence>
<organism evidence="7 8">
    <name type="scientific">Pseudomonas putida TRO1</name>
    <dbReference type="NCBI Taxonomy" id="1227924"/>
    <lineage>
        <taxon>Bacteria</taxon>
        <taxon>Pseudomonadati</taxon>
        <taxon>Pseudomonadota</taxon>
        <taxon>Gammaproteobacteria</taxon>
        <taxon>Pseudomonadales</taxon>
        <taxon>Pseudomonadaceae</taxon>
        <taxon>Pseudomonas</taxon>
    </lineage>
</organism>
<dbReference type="Proteomes" id="UP000013237">
    <property type="component" value="Unassembled WGS sequence"/>
</dbReference>
<evidence type="ECO:0000313" key="7">
    <source>
        <dbReference type="EMBL" id="ENY79615.1"/>
    </source>
</evidence>
<dbReference type="GO" id="GO:0003723">
    <property type="term" value="F:RNA binding"/>
    <property type="evidence" value="ECO:0007669"/>
    <property type="project" value="InterPro"/>
</dbReference>
<keyword evidence="2" id="KW-0548">Nucleotidyltransferase</keyword>
<protein>
    <submittedName>
        <fullName evidence="7">RNA-directed DNA polymerase</fullName>
    </submittedName>
</protein>
<dbReference type="GO" id="GO:0003964">
    <property type="term" value="F:RNA-directed DNA polymerase activity"/>
    <property type="evidence" value="ECO:0007669"/>
    <property type="project" value="UniProtKB-KW"/>
</dbReference>